<dbReference type="PROSITE" id="PS50042">
    <property type="entry name" value="CNMP_BINDING_3"/>
    <property type="match status" value="1"/>
</dbReference>
<dbReference type="InterPro" id="IPR014710">
    <property type="entry name" value="RmlC-like_jellyroll"/>
</dbReference>
<evidence type="ECO:0000313" key="6">
    <source>
        <dbReference type="Proteomes" id="UP000660262"/>
    </source>
</evidence>
<evidence type="ECO:0008006" key="7">
    <source>
        <dbReference type="Google" id="ProtNLM"/>
    </source>
</evidence>
<dbReference type="InterPro" id="IPR018490">
    <property type="entry name" value="cNMP-bd_dom_sf"/>
</dbReference>
<accession>A0A830HUQ3</accession>
<feature type="domain" description="EF-hand" evidence="4">
    <location>
        <begin position="232"/>
        <end position="267"/>
    </location>
</feature>
<feature type="compositionally biased region" description="Polar residues" evidence="2">
    <location>
        <begin position="630"/>
        <end position="647"/>
    </location>
</feature>
<keyword evidence="1" id="KW-0106">Calcium</keyword>
<evidence type="ECO:0000259" key="4">
    <source>
        <dbReference type="PROSITE" id="PS50222"/>
    </source>
</evidence>
<evidence type="ECO:0000256" key="2">
    <source>
        <dbReference type="SAM" id="MobiDB-lite"/>
    </source>
</evidence>
<dbReference type="PROSITE" id="PS00018">
    <property type="entry name" value="EF_HAND_1"/>
    <property type="match status" value="2"/>
</dbReference>
<evidence type="ECO:0000256" key="1">
    <source>
        <dbReference type="ARBA" id="ARBA00022837"/>
    </source>
</evidence>
<name>A0A830HUQ3_9CHLO</name>
<dbReference type="Proteomes" id="UP000660262">
    <property type="component" value="Unassembled WGS sequence"/>
</dbReference>
<organism evidence="5 6">
    <name type="scientific">Pycnococcus provasolii</name>
    <dbReference type="NCBI Taxonomy" id="41880"/>
    <lineage>
        <taxon>Eukaryota</taxon>
        <taxon>Viridiplantae</taxon>
        <taxon>Chlorophyta</taxon>
        <taxon>Pseudoscourfieldiophyceae</taxon>
        <taxon>Pseudoscourfieldiales</taxon>
        <taxon>Pycnococcaceae</taxon>
        <taxon>Pycnococcus</taxon>
    </lineage>
</organism>
<gene>
    <name evidence="5" type="ORF">PPROV_000740400</name>
</gene>
<evidence type="ECO:0000259" key="3">
    <source>
        <dbReference type="PROSITE" id="PS50042"/>
    </source>
</evidence>
<protein>
    <recommendedName>
        <fullName evidence="7">Calmodulin</fullName>
    </recommendedName>
</protein>
<sequence length="647" mass="68092">MAASTAAPAVSLPEAPTLNALLAKDKNDEVAAATFREGHLAQVCTALVAIAKRARAVRALKIKPSLRSSQDVRALQHATRMCTALTEKGSFVHADMCRVLTTAYIGESQSAVLGGISCGDDSLFGHNDASGAQLIRKAPVLRLGPRDCAIVVEGAIRARTRDPWTAGVDGLDADDTHDEITQLISGGGSAPQFTRTQLRAAFRKLDVDNSGALDACELHDAFLASGILCGDLTEDDCSSLVSCMDKDSSGDVDFDEFVALLHDNSATATTAAVPSTTATAARPISPARRAFKRAVNTVAAANRWRLAAGERFAVSGGRTSPLSSMPKSPPKVAPEASTLRAPASRPAYDCICKPGTSIGGASMQRAAPARNAPVLLTCASPGGATVAVLREVDYVRVLSDGADGLLRKKLVIIAGLMRDLEEKSEDASGDFHGDGDDDSSTTFIRSPLLDTSMPSSLEASVGPFRMSELRSIAYAAYFRTCEVGMTVMAQGDAASALFIAVSGSLCCIYDPPALPSDEWSPTSSSRMLGNGADKVRAERRNSFRLAVLHPGDAVGTEAAVAASTMRGDVRFLSDRTPVRYGLTAMANTDPHTCVMVVPTEALARVASAPRLREFVDALHVHTRGLRQSAGRRSSTCDDATTSLRKRL</sequence>
<dbReference type="PROSITE" id="PS50222">
    <property type="entry name" value="EF_HAND_2"/>
    <property type="match status" value="2"/>
</dbReference>
<dbReference type="SMART" id="SM00054">
    <property type="entry name" value="EFh"/>
    <property type="match status" value="2"/>
</dbReference>
<dbReference type="InterPro" id="IPR011992">
    <property type="entry name" value="EF-hand-dom_pair"/>
</dbReference>
<dbReference type="Pfam" id="PF13499">
    <property type="entry name" value="EF-hand_7"/>
    <property type="match status" value="1"/>
</dbReference>
<dbReference type="Gene3D" id="2.60.120.10">
    <property type="entry name" value="Jelly Rolls"/>
    <property type="match status" value="1"/>
</dbReference>
<dbReference type="CDD" id="cd00051">
    <property type="entry name" value="EFh"/>
    <property type="match status" value="1"/>
</dbReference>
<dbReference type="AlphaFoldDB" id="A0A830HUQ3"/>
<keyword evidence="6" id="KW-1185">Reference proteome</keyword>
<feature type="domain" description="EF-hand" evidence="4">
    <location>
        <begin position="193"/>
        <end position="228"/>
    </location>
</feature>
<dbReference type="EMBL" id="BNJQ01000021">
    <property type="protein sequence ID" value="GHP08667.1"/>
    <property type="molecule type" value="Genomic_DNA"/>
</dbReference>
<evidence type="ECO:0000313" key="5">
    <source>
        <dbReference type="EMBL" id="GHP08667.1"/>
    </source>
</evidence>
<dbReference type="GO" id="GO:0005509">
    <property type="term" value="F:calcium ion binding"/>
    <property type="evidence" value="ECO:0007669"/>
    <property type="project" value="InterPro"/>
</dbReference>
<dbReference type="InterPro" id="IPR018247">
    <property type="entry name" value="EF_Hand_1_Ca_BS"/>
</dbReference>
<dbReference type="InterPro" id="IPR000595">
    <property type="entry name" value="cNMP-bd_dom"/>
</dbReference>
<dbReference type="InterPro" id="IPR002048">
    <property type="entry name" value="EF_hand_dom"/>
</dbReference>
<reference evidence="5" key="1">
    <citation type="submission" date="2020-10" db="EMBL/GenBank/DDBJ databases">
        <title>Unveiling of a novel bifunctional photoreceptor, Dualchrome1, isolated from a cosmopolitan green alga.</title>
        <authorList>
            <person name="Suzuki S."/>
            <person name="Kawachi M."/>
        </authorList>
    </citation>
    <scope>NUCLEOTIDE SEQUENCE</scope>
    <source>
        <strain evidence="5">NIES 2893</strain>
    </source>
</reference>
<dbReference type="SUPFAM" id="SSF51206">
    <property type="entry name" value="cAMP-binding domain-like"/>
    <property type="match status" value="1"/>
</dbReference>
<comment type="caution">
    <text evidence="5">The sequence shown here is derived from an EMBL/GenBank/DDBJ whole genome shotgun (WGS) entry which is preliminary data.</text>
</comment>
<dbReference type="OrthoDB" id="444540at2759"/>
<feature type="domain" description="Cyclic nucleotide-binding" evidence="3">
    <location>
        <begin position="457"/>
        <end position="505"/>
    </location>
</feature>
<proteinExistence type="predicted"/>
<feature type="region of interest" description="Disordered" evidence="2">
    <location>
        <begin position="625"/>
        <end position="647"/>
    </location>
</feature>
<dbReference type="Gene3D" id="1.10.238.10">
    <property type="entry name" value="EF-hand"/>
    <property type="match status" value="1"/>
</dbReference>
<dbReference type="SUPFAM" id="SSF47473">
    <property type="entry name" value="EF-hand"/>
    <property type="match status" value="1"/>
</dbReference>